<dbReference type="GeneID" id="63852840"/>
<organism evidence="3 4">
    <name type="scientific">Cucurbitaria berberidis CBS 394.84</name>
    <dbReference type="NCBI Taxonomy" id="1168544"/>
    <lineage>
        <taxon>Eukaryota</taxon>
        <taxon>Fungi</taxon>
        <taxon>Dikarya</taxon>
        <taxon>Ascomycota</taxon>
        <taxon>Pezizomycotina</taxon>
        <taxon>Dothideomycetes</taxon>
        <taxon>Pleosporomycetidae</taxon>
        <taxon>Pleosporales</taxon>
        <taxon>Pleosporineae</taxon>
        <taxon>Cucurbitariaceae</taxon>
        <taxon>Cucurbitaria</taxon>
    </lineage>
</organism>
<dbReference type="RefSeq" id="XP_040788583.1">
    <property type="nucleotide sequence ID" value="XM_040935589.1"/>
</dbReference>
<sequence>MGDSTIPIVIQKPSRYYAQAYLQEALGGGLGFLGSHITSRLLADNHATTIISTSRNPKPDASPKDTRLVHHALDITSPGSVDTLFKTLKPTVVVHSASPPPRSHASLLEYFECPNPYARTKALADALVLAANSPSLRTVTLRIFEFVYVESAVKAHVLAAHALLTHGAGADGQAYFVTDRVPRPFFDFMRLCYVAANCTVSREEVRVIPLWAVQTMASVGEWAFWIFTLRNVTPQMRDDINHLDTGCFWSIEKGRRVLGYEPVLGQDEAIRMSVEWGMGSL</sequence>
<dbReference type="GO" id="GO:0006694">
    <property type="term" value="P:steroid biosynthetic process"/>
    <property type="evidence" value="ECO:0007669"/>
    <property type="project" value="InterPro"/>
</dbReference>
<dbReference type="OrthoDB" id="10058185at2759"/>
<feature type="domain" description="NAD-dependent epimerase/dehydratase" evidence="2">
    <location>
        <begin position="28"/>
        <end position="110"/>
    </location>
</feature>
<name>A0A9P4L8G7_9PLEO</name>
<accession>A0A9P4L8G7</accession>
<evidence type="ECO:0000313" key="4">
    <source>
        <dbReference type="Proteomes" id="UP000800039"/>
    </source>
</evidence>
<reference evidence="3" key="1">
    <citation type="submission" date="2020-01" db="EMBL/GenBank/DDBJ databases">
        <authorList>
            <consortium name="DOE Joint Genome Institute"/>
            <person name="Haridas S."/>
            <person name="Albert R."/>
            <person name="Binder M."/>
            <person name="Bloem J."/>
            <person name="Labutti K."/>
            <person name="Salamov A."/>
            <person name="Andreopoulos B."/>
            <person name="Baker S.E."/>
            <person name="Barry K."/>
            <person name="Bills G."/>
            <person name="Bluhm B.H."/>
            <person name="Cannon C."/>
            <person name="Castanera R."/>
            <person name="Culley D.E."/>
            <person name="Daum C."/>
            <person name="Ezra D."/>
            <person name="Gonzalez J.B."/>
            <person name="Henrissat B."/>
            <person name="Kuo A."/>
            <person name="Liang C."/>
            <person name="Lipzen A."/>
            <person name="Lutzoni F."/>
            <person name="Magnuson J."/>
            <person name="Mondo S."/>
            <person name="Nolan M."/>
            <person name="Ohm R."/>
            <person name="Pangilinan J."/>
            <person name="Park H.-J."/>
            <person name="Ramirez L."/>
            <person name="Alfaro M."/>
            <person name="Sun H."/>
            <person name="Tritt A."/>
            <person name="Yoshinaga Y."/>
            <person name="Zwiers L.-H."/>
            <person name="Turgeon B.G."/>
            <person name="Goodwin S.B."/>
            <person name="Spatafora J.W."/>
            <person name="Crous P.W."/>
            <person name="Grigoriev I.V."/>
        </authorList>
    </citation>
    <scope>NUCLEOTIDE SEQUENCE</scope>
    <source>
        <strain evidence="3">CBS 394.84</strain>
    </source>
</reference>
<protein>
    <submittedName>
        <fullName evidence="3">NAD(P)-binding protein</fullName>
    </submittedName>
</protein>
<dbReference type="SUPFAM" id="SSF51735">
    <property type="entry name" value="NAD(P)-binding Rossmann-fold domains"/>
    <property type="match status" value="1"/>
</dbReference>
<dbReference type="InterPro" id="IPR036291">
    <property type="entry name" value="NAD(P)-bd_dom_sf"/>
</dbReference>
<feature type="domain" description="3-beta hydroxysteroid dehydrogenase/isomerase" evidence="1">
    <location>
        <begin position="143"/>
        <end position="191"/>
    </location>
</feature>
<dbReference type="Proteomes" id="UP000800039">
    <property type="component" value="Unassembled WGS sequence"/>
</dbReference>
<keyword evidence="4" id="KW-1185">Reference proteome</keyword>
<comment type="caution">
    <text evidence="3">The sequence shown here is derived from an EMBL/GenBank/DDBJ whole genome shotgun (WGS) entry which is preliminary data.</text>
</comment>
<dbReference type="GO" id="GO:0016616">
    <property type="term" value="F:oxidoreductase activity, acting on the CH-OH group of donors, NAD or NADP as acceptor"/>
    <property type="evidence" value="ECO:0007669"/>
    <property type="project" value="InterPro"/>
</dbReference>
<dbReference type="Pfam" id="PF01370">
    <property type="entry name" value="Epimerase"/>
    <property type="match status" value="1"/>
</dbReference>
<dbReference type="EMBL" id="ML976616">
    <property type="protein sequence ID" value="KAF1846020.1"/>
    <property type="molecule type" value="Genomic_DNA"/>
</dbReference>
<dbReference type="AlphaFoldDB" id="A0A9P4L8G7"/>
<dbReference type="Gene3D" id="3.40.50.720">
    <property type="entry name" value="NAD(P)-binding Rossmann-like Domain"/>
    <property type="match status" value="2"/>
</dbReference>
<dbReference type="Pfam" id="PF01073">
    <property type="entry name" value="3Beta_HSD"/>
    <property type="match status" value="1"/>
</dbReference>
<evidence type="ECO:0000313" key="3">
    <source>
        <dbReference type="EMBL" id="KAF1846020.1"/>
    </source>
</evidence>
<dbReference type="InterPro" id="IPR001509">
    <property type="entry name" value="Epimerase_deHydtase"/>
</dbReference>
<evidence type="ECO:0000259" key="2">
    <source>
        <dbReference type="Pfam" id="PF01370"/>
    </source>
</evidence>
<evidence type="ECO:0000259" key="1">
    <source>
        <dbReference type="Pfam" id="PF01073"/>
    </source>
</evidence>
<proteinExistence type="predicted"/>
<dbReference type="InterPro" id="IPR002225">
    <property type="entry name" value="3Beta_OHSteriod_DH/Estase"/>
</dbReference>
<gene>
    <name evidence="3" type="ORF">K460DRAFT_386392</name>
</gene>